<organism evidence="2 3">
    <name type="scientific">Sclerotinia nivalis</name>
    <dbReference type="NCBI Taxonomy" id="352851"/>
    <lineage>
        <taxon>Eukaryota</taxon>
        <taxon>Fungi</taxon>
        <taxon>Dikarya</taxon>
        <taxon>Ascomycota</taxon>
        <taxon>Pezizomycotina</taxon>
        <taxon>Leotiomycetes</taxon>
        <taxon>Helotiales</taxon>
        <taxon>Sclerotiniaceae</taxon>
        <taxon>Sclerotinia</taxon>
    </lineage>
</organism>
<dbReference type="OrthoDB" id="2094832at2759"/>
<name>A0A9X0AD64_9HELO</name>
<evidence type="ECO:0000313" key="2">
    <source>
        <dbReference type="EMBL" id="KAJ8060666.1"/>
    </source>
</evidence>
<dbReference type="SUPFAM" id="SSF53335">
    <property type="entry name" value="S-adenosyl-L-methionine-dependent methyltransferases"/>
    <property type="match status" value="1"/>
</dbReference>
<comment type="caution">
    <text evidence="2">The sequence shown here is derived from an EMBL/GenBank/DDBJ whole genome shotgun (WGS) entry which is preliminary data.</text>
</comment>
<evidence type="ECO:0000256" key="1">
    <source>
        <dbReference type="SAM" id="MobiDB-lite"/>
    </source>
</evidence>
<dbReference type="PANTHER" id="PTHR35897">
    <property type="entry name" value="METHYLTRANSFERASE AUSD"/>
    <property type="match status" value="1"/>
</dbReference>
<feature type="compositionally biased region" description="Pro residues" evidence="1">
    <location>
        <begin position="1"/>
        <end position="27"/>
    </location>
</feature>
<feature type="compositionally biased region" description="Basic residues" evidence="1">
    <location>
        <begin position="67"/>
        <end position="78"/>
    </location>
</feature>
<proteinExistence type="predicted"/>
<protein>
    <recommendedName>
        <fullName evidence="4">Methyltransferase domain-containing protein</fullName>
    </recommendedName>
</protein>
<feature type="region of interest" description="Disordered" evidence="1">
    <location>
        <begin position="1"/>
        <end position="100"/>
    </location>
</feature>
<accession>A0A9X0AD64</accession>
<reference evidence="2" key="1">
    <citation type="submission" date="2022-11" db="EMBL/GenBank/DDBJ databases">
        <title>Genome Resource of Sclerotinia nivalis Strain SnTB1, a Plant Pathogen Isolated from American Ginseng.</title>
        <authorList>
            <person name="Fan S."/>
        </authorList>
    </citation>
    <scope>NUCLEOTIDE SEQUENCE</scope>
    <source>
        <strain evidence="2">SnTB1</strain>
    </source>
</reference>
<dbReference type="PANTHER" id="PTHR35897:SF2">
    <property type="entry name" value="METHYLTRANSFERASE DOMAIN-CONTAINING PROTEIN"/>
    <property type="match status" value="1"/>
</dbReference>
<dbReference type="AlphaFoldDB" id="A0A9X0AD64"/>
<dbReference type="Gene3D" id="3.40.50.150">
    <property type="entry name" value="Vaccinia Virus protein VP39"/>
    <property type="match status" value="1"/>
</dbReference>
<dbReference type="InterPro" id="IPR029063">
    <property type="entry name" value="SAM-dependent_MTases_sf"/>
</dbReference>
<evidence type="ECO:0008006" key="4">
    <source>
        <dbReference type="Google" id="ProtNLM"/>
    </source>
</evidence>
<dbReference type="EMBL" id="JAPEIS010000013">
    <property type="protein sequence ID" value="KAJ8060666.1"/>
    <property type="molecule type" value="Genomic_DNA"/>
</dbReference>
<gene>
    <name evidence="2" type="ORF">OCU04_010974</name>
</gene>
<dbReference type="Proteomes" id="UP001152300">
    <property type="component" value="Unassembled WGS sequence"/>
</dbReference>
<feature type="compositionally biased region" description="Low complexity" evidence="1">
    <location>
        <begin position="28"/>
        <end position="66"/>
    </location>
</feature>
<sequence length="385" mass="42743">MYSPPTSPSPPPSHFDFGTPPPSPPPTLNSRSSSSTSSCTSSTSSTITSTISKYCRPSSTSSTTSKWTKHSPKSKHATKPQPTKPQPTPTSPLADKYSTSKPWYHTTIGKRLGPEARELLENYSHIPPEEVDAHVYKMRDLLWNQTPYPSIGNFSFLTLRLLTHPLYPRIVQILSAPSTPSNSPALFLDLGCCVGQELRSLAHHAHIPPTQLYGTDYNGSFLKSSYKIFLDTSTPFTLLQANILDPNFFPLTFRNHIHQFSIIHCSLFMHLFTWEQQLLVCENVVRLMRNVEGALFVGCMVGKEGGGEGEQGRWLHDADSWVRLWGTVWERLGMTGSWKVQGELRQLPVGDLVKEGEAPMDSGARGIGLFEFSVERTGMSIPGPQ</sequence>
<keyword evidence="3" id="KW-1185">Reference proteome</keyword>
<dbReference type="InterPro" id="IPR051654">
    <property type="entry name" value="Meroterpenoid_MTases"/>
</dbReference>
<evidence type="ECO:0000313" key="3">
    <source>
        <dbReference type="Proteomes" id="UP001152300"/>
    </source>
</evidence>